<comment type="similarity">
    <text evidence="4">Belongs to the GcvT family. CAF17/IBA57 subfamily.</text>
</comment>
<keyword evidence="3" id="KW-0496">Mitochondrion</keyword>
<comment type="subcellular location">
    <subcellularLocation>
        <location evidence="1">Mitochondrion matrix</location>
    </subcellularLocation>
</comment>
<accession>A0AAE0IWE1</accession>
<evidence type="ECO:0000256" key="3">
    <source>
        <dbReference type="ARBA" id="ARBA00023128"/>
    </source>
</evidence>
<keyword evidence="2" id="KW-0809">Transit peptide</keyword>
<dbReference type="GO" id="GO:0016226">
    <property type="term" value="P:iron-sulfur cluster assembly"/>
    <property type="evidence" value="ECO:0007669"/>
    <property type="project" value="TreeGrafter"/>
</dbReference>
<evidence type="ECO:0000256" key="5">
    <source>
        <dbReference type="ARBA" id="ARBA00093637"/>
    </source>
</evidence>
<dbReference type="NCBIfam" id="TIGR03317">
    <property type="entry name" value="ygfZ_signature"/>
    <property type="match status" value="1"/>
</dbReference>
<keyword evidence="7" id="KW-0808">Transferase</keyword>
<dbReference type="PANTHER" id="PTHR22602">
    <property type="entry name" value="TRANSFERASE CAF17, MITOCHONDRIAL-RELATED"/>
    <property type="match status" value="1"/>
</dbReference>
<sequence>MQPARILARPTAAAAAVLRRPQPSPAFICRGCLSRQQGQPQSQPPRRHFSGSAPRPGPAPATAPPSSGVAQLTSRRLISIAGPDATKYLQGVITANLTPSPPPQTPGFYGAFLTAKGRVLYDVFIYPTPQTDERKGGDAYLIEVDAAHADRLVSHIKRYKLRAKFDVRLVDTEELGVWHAWDDSSPTNAPFTPSPSSMITMRDTRTPSLGWRLIVNNTAPTNPFQQHQLPEEAYTLRRYLQGVPEGQDELLHDSALPLESNVDAMGGIDFRKGCYVGQELTIRTKHRGVPVPTHMAYKPTVETGVDVGPDGLFSAEMVPAERRIGRVGKKDRRAGKWLKGLGNVGLALCKLEVMTDFTVAGETAMAGWTEDIQFTGVRMSRSTWYM</sequence>
<keyword evidence="8" id="KW-1185">Reference proteome</keyword>
<evidence type="ECO:0000313" key="8">
    <source>
        <dbReference type="Proteomes" id="UP001286456"/>
    </source>
</evidence>
<reference evidence="7" key="1">
    <citation type="journal article" date="2023" name="Mol. Phylogenet. Evol.">
        <title>Genome-scale phylogeny and comparative genomics of the fungal order Sordariales.</title>
        <authorList>
            <person name="Hensen N."/>
            <person name="Bonometti L."/>
            <person name="Westerberg I."/>
            <person name="Brannstrom I.O."/>
            <person name="Guillou S."/>
            <person name="Cros-Aarteil S."/>
            <person name="Calhoun S."/>
            <person name="Haridas S."/>
            <person name="Kuo A."/>
            <person name="Mondo S."/>
            <person name="Pangilinan J."/>
            <person name="Riley R."/>
            <person name="LaButti K."/>
            <person name="Andreopoulos B."/>
            <person name="Lipzen A."/>
            <person name="Chen C."/>
            <person name="Yan M."/>
            <person name="Daum C."/>
            <person name="Ng V."/>
            <person name="Clum A."/>
            <person name="Steindorff A."/>
            <person name="Ohm R.A."/>
            <person name="Martin F."/>
            <person name="Silar P."/>
            <person name="Natvig D.O."/>
            <person name="Lalanne C."/>
            <person name="Gautier V."/>
            <person name="Ament-Velasquez S.L."/>
            <person name="Kruys A."/>
            <person name="Hutchinson M.I."/>
            <person name="Powell A.J."/>
            <person name="Barry K."/>
            <person name="Miller A.N."/>
            <person name="Grigoriev I.V."/>
            <person name="Debuchy R."/>
            <person name="Gladieux P."/>
            <person name="Hiltunen Thoren M."/>
            <person name="Johannesson H."/>
        </authorList>
    </citation>
    <scope>NUCLEOTIDE SEQUENCE</scope>
    <source>
        <strain evidence="7">SMH4131-1</strain>
    </source>
</reference>
<evidence type="ECO:0000256" key="4">
    <source>
        <dbReference type="ARBA" id="ARBA00093447"/>
    </source>
</evidence>
<reference evidence="7" key="2">
    <citation type="submission" date="2023-06" db="EMBL/GenBank/DDBJ databases">
        <authorList>
            <consortium name="Lawrence Berkeley National Laboratory"/>
            <person name="Haridas S."/>
            <person name="Hensen N."/>
            <person name="Bonometti L."/>
            <person name="Westerberg I."/>
            <person name="Brannstrom I.O."/>
            <person name="Guillou S."/>
            <person name="Cros-Aarteil S."/>
            <person name="Calhoun S."/>
            <person name="Kuo A."/>
            <person name="Mondo S."/>
            <person name="Pangilinan J."/>
            <person name="Riley R."/>
            <person name="Labutti K."/>
            <person name="Andreopoulos B."/>
            <person name="Lipzen A."/>
            <person name="Chen C."/>
            <person name="Yanf M."/>
            <person name="Daum C."/>
            <person name="Ng V."/>
            <person name="Clum A."/>
            <person name="Steindorff A."/>
            <person name="Ohm R."/>
            <person name="Martin F."/>
            <person name="Silar P."/>
            <person name="Natvig D."/>
            <person name="Lalanne C."/>
            <person name="Gautier V."/>
            <person name="Ament-Velasquez S.L."/>
            <person name="Kruys A."/>
            <person name="Hutchinson M.I."/>
            <person name="Powell A.J."/>
            <person name="Barry K."/>
            <person name="Miller A.N."/>
            <person name="Grigoriev I.V."/>
            <person name="Debuchy R."/>
            <person name="Gladieux P."/>
            <person name="Thoren M.H."/>
            <person name="Johannesson H."/>
        </authorList>
    </citation>
    <scope>NUCLEOTIDE SEQUENCE</scope>
    <source>
        <strain evidence="7">SMH4131-1</strain>
    </source>
</reference>
<dbReference type="GO" id="GO:0005759">
    <property type="term" value="C:mitochondrial matrix"/>
    <property type="evidence" value="ECO:0007669"/>
    <property type="project" value="UniProtKB-SubCell"/>
</dbReference>
<name>A0AAE0IWE1_9PEZI</name>
<dbReference type="InterPro" id="IPR045179">
    <property type="entry name" value="YgfZ/GcvT"/>
</dbReference>
<dbReference type="Gene3D" id="3.30.1360.120">
    <property type="entry name" value="Probable tRNA modification gtpase trme, domain 1"/>
    <property type="match status" value="1"/>
</dbReference>
<dbReference type="AlphaFoldDB" id="A0AAE0IWE1"/>
<dbReference type="PANTHER" id="PTHR22602:SF0">
    <property type="entry name" value="TRANSFERASE CAF17, MITOCHONDRIAL-RELATED"/>
    <property type="match status" value="1"/>
</dbReference>
<protein>
    <recommendedName>
        <fullName evidence="5">Iron-sulfur cluster assembly factor IBA57 homolog, mitochondrial</fullName>
    </recommendedName>
</protein>
<evidence type="ECO:0000256" key="2">
    <source>
        <dbReference type="ARBA" id="ARBA00022946"/>
    </source>
</evidence>
<proteinExistence type="inferred from homology"/>
<dbReference type="EMBL" id="JAUEPO010000002">
    <property type="protein sequence ID" value="KAK3332499.1"/>
    <property type="molecule type" value="Genomic_DNA"/>
</dbReference>
<comment type="caution">
    <text evidence="7">The sequence shown here is derived from an EMBL/GenBank/DDBJ whole genome shotgun (WGS) entry which is preliminary data.</text>
</comment>
<evidence type="ECO:0000256" key="1">
    <source>
        <dbReference type="ARBA" id="ARBA00004305"/>
    </source>
</evidence>
<evidence type="ECO:0000313" key="7">
    <source>
        <dbReference type="EMBL" id="KAK3332499.1"/>
    </source>
</evidence>
<feature type="region of interest" description="Disordered" evidence="6">
    <location>
        <begin position="35"/>
        <end position="68"/>
    </location>
</feature>
<dbReference type="SUPFAM" id="SSF103025">
    <property type="entry name" value="Folate-binding domain"/>
    <property type="match status" value="1"/>
</dbReference>
<dbReference type="GO" id="GO:0016740">
    <property type="term" value="F:transferase activity"/>
    <property type="evidence" value="ECO:0007669"/>
    <property type="project" value="UniProtKB-KW"/>
</dbReference>
<organism evidence="7 8">
    <name type="scientific">Cercophora scortea</name>
    <dbReference type="NCBI Taxonomy" id="314031"/>
    <lineage>
        <taxon>Eukaryota</taxon>
        <taxon>Fungi</taxon>
        <taxon>Dikarya</taxon>
        <taxon>Ascomycota</taxon>
        <taxon>Pezizomycotina</taxon>
        <taxon>Sordariomycetes</taxon>
        <taxon>Sordariomycetidae</taxon>
        <taxon>Sordariales</taxon>
        <taxon>Lasiosphaeriaceae</taxon>
        <taxon>Cercophora</taxon>
    </lineage>
</organism>
<gene>
    <name evidence="7" type="ORF">B0T19DRAFT_398262</name>
</gene>
<dbReference type="InterPro" id="IPR027266">
    <property type="entry name" value="TrmE/GcvT-like"/>
</dbReference>
<dbReference type="InterPro" id="IPR017703">
    <property type="entry name" value="YgfZ/GCV_T_CS"/>
</dbReference>
<evidence type="ECO:0000256" key="6">
    <source>
        <dbReference type="SAM" id="MobiDB-lite"/>
    </source>
</evidence>
<dbReference type="Proteomes" id="UP001286456">
    <property type="component" value="Unassembled WGS sequence"/>
</dbReference>